<evidence type="ECO:0000259" key="7">
    <source>
        <dbReference type="Pfam" id="PF25989"/>
    </source>
</evidence>
<dbReference type="FunFam" id="2.40.30.170:FF:000010">
    <property type="entry name" value="Efflux RND transporter periplasmic adaptor subunit"/>
    <property type="match status" value="1"/>
</dbReference>
<gene>
    <name evidence="8" type="ORF">C3942_14845</name>
</gene>
<evidence type="ECO:0000256" key="3">
    <source>
        <dbReference type="SAM" id="SignalP"/>
    </source>
</evidence>
<feature type="domain" description="CusB-like beta-barrel" evidence="6">
    <location>
        <begin position="200"/>
        <end position="273"/>
    </location>
</feature>
<organism evidence="8 9">
    <name type="scientific">Solimonas fluminis</name>
    <dbReference type="NCBI Taxonomy" id="2086571"/>
    <lineage>
        <taxon>Bacteria</taxon>
        <taxon>Pseudomonadati</taxon>
        <taxon>Pseudomonadota</taxon>
        <taxon>Gammaproteobacteria</taxon>
        <taxon>Nevskiales</taxon>
        <taxon>Nevskiaceae</taxon>
        <taxon>Solimonas</taxon>
    </lineage>
</organism>
<dbReference type="Pfam" id="PF25989">
    <property type="entry name" value="YknX_C"/>
    <property type="match status" value="1"/>
</dbReference>
<keyword evidence="9" id="KW-1185">Reference proteome</keyword>
<dbReference type="InterPro" id="IPR058637">
    <property type="entry name" value="YknX-like_C"/>
</dbReference>
<dbReference type="Gene3D" id="2.40.420.20">
    <property type="match status" value="1"/>
</dbReference>
<feature type="signal peptide" evidence="3">
    <location>
        <begin position="1"/>
        <end position="23"/>
    </location>
</feature>
<dbReference type="EMBL" id="PSNW01000008">
    <property type="protein sequence ID" value="PPE73098.1"/>
    <property type="molecule type" value="Genomic_DNA"/>
</dbReference>
<dbReference type="Gene3D" id="2.40.30.170">
    <property type="match status" value="1"/>
</dbReference>
<proteinExistence type="inferred from homology"/>
<feature type="region of interest" description="Disordered" evidence="2">
    <location>
        <begin position="348"/>
        <end position="367"/>
    </location>
</feature>
<evidence type="ECO:0000256" key="2">
    <source>
        <dbReference type="SAM" id="MobiDB-lite"/>
    </source>
</evidence>
<dbReference type="InterPro" id="IPR006143">
    <property type="entry name" value="RND_pump_MFP"/>
</dbReference>
<dbReference type="Pfam" id="PF25954">
    <property type="entry name" value="Beta-barrel_RND_2"/>
    <property type="match status" value="1"/>
</dbReference>
<evidence type="ECO:0000313" key="8">
    <source>
        <dbReference type="EMBL" id="PPE73098.1"/>
    </source>
</evidence>
<dbReference type="InterPro" id="IPR058792">
    <property type="entry name" value="Beta-barrel_RND_2"/>
</dbReference>
<dbReference type="OrthoDB" id="9800613at2"/>
<evidence type="ECO:0000313" key="9">
    <source>
        <dbReference type="Proteomes" id="UP000238220"/>
    </source>
</evidence>
<dbReference type="RefSeq" id="WP_104231137.1">
    <property type="nucleotide sequence ID" value="NZ_PSNW01000008.1"/>
</dbReference>
<comment type="similarity">
    <text evidence="1">Belongs to the membrane fusion protein (MFP) (TC 8.A.1) family.</text>
</comment>
<name>A0A2S5TE20_9GAMM</name>
<accession>A0A2S5TE20</accession>
<protein>
    <submittedName>
        <fullName evidence="8">Efflux transporter periplasmic adaptor subunit</fullName>
    </submittedName>
</protein>
<dbReference type="PANTHER" id="PTHR30469:SF11">
    <property type="entry name" value="BLL4320 PROTEIN"/>
    <property type="match status" value="1"/>
</dbReference>
<dbReference type="GO" id="GO:0015562">
    <property type="term" value="F:efflux transmembrane transporter activity"/>
    <property type="evidence" value="ECO:0007669"/>
    <property type="project" value="TreeGrafter"/>
</dbReference>
<comment type="caution">
    <text evidence="8">The sequence shown here is derived from an EMBL/GenBank/DDBJ whole genome shotgun (WGS) entry which is preliminary data.</text>
</comment>
<dbReference type="NCBIfam" id="TIGR01730">
    <property type="entry name" value="RND_mfp"/>
    <property type="match status" value="1"/>
</dbReference>
<evidence type="ECO:0000259" key="5">
    <source>
        <dbReference type="Pfam" id="PF25917"/>
    </source>
</evidence>
<feature type="domain" description="Multidrug resistance protein MdtA-like alpha-helical hairpin" evidence="4">
    <location>
        <begin position="102"/>
        <end position="164"/>
    </location>
</feature>
<dbReference type="InterPro" id="IPR058624">
    <property type="entry name" value="MdtA-like_HH"/>
</dbReference>
<dbReference type="GO" id="GO:1990281">
    <property type="term" value="C:efflux pump complex"/>
    <property type="evidence" value="ECO:0007669"/>
    <property type="project" value="TreeGrafter"/>
</dbReference>
<dbReference type="Pfam" id="PF25917">
    <property type="entry name" value="BSH_RND"/>
    <property type="match status" value="1"/>
</dbReference>
<dbReference type="Gene3D" id="1.10.287.470">
    <property type="entry name" value="Helix hairpin bin"/>
    <property type="match status" value="1"/>
</dbReference>
<dbReference type="InterPro" id="IPR058625">
    <property type="entry name" value="MdtA-like_BSH"/>
</dbReference>
<feature type="domain" description="YknX-like C-terminal permuted SH3-like" evidence="7">
    <location>
        <begin position="279"/>
        <end position="345"/>
    </location>
</feature>
<feature type="domain" description="Multidrug resistance protein MdtA-like barrel-sandwich hybrid" evidence="5">
    <location>
        <begin position="67"/>
        <end position="190"/>
    </location>
</feature>
<dbReference type="Pfam" id="PF25876">
    <property type="entry name" value="HH_MFP_RND"/>
    <property type="match status" value="1"/>
</dbReference>
<dbReference type="AlphaFoldDB" id="A0A2S5TE20"/>
<dbReference type="PROSITE" id="PS51257">
    <property type="entry name" value="PROKAR_LIPOPROTEIN"/>
    <property type="match status" value="1"/>
</dbReference>
<reference evidence="8 9" key="1">
    <citation type="submission" date="2018-02" db="EMBL/GenBank/DDBJ databases">
        <title>Genome sequencing of Solimonas sp. HR-BB.</title>
        <authorList>
            <person name="Lee Y."/>
            <person name="Jeon C.O."/>
        </authorList>
    </citation>
    <scope>NUCLEOTIDE SEQUENCE [LARGE SCALE GENOMIC DNA]</scope>
    <source>
        <strain evidence="8 9">HR-BB</strain>
    </source>
</reference>
<dbReference type="Proteomes" id="UP000238220">
    <property type="component" value="Unassembled WGS sequence"/>
</dbReference>
<feature type="chain" id="PRO_5015672860" evidence="3">
    <location>
        <begin position="24"/>
        <end position="367"/>
    </location>
</feature>
<dbReference type="SUPFAM" id="SSF111369">
    <property type="entry name" value="HlyD-like secretion proteins"/>
    <property type="match status" value="1"/>
</dbReference>
<evidence type="ECO:0000259" key="4">
    <source>
        <dbReference type="Pfam" id="PF25876"/>
    </source>
</evidence>
<keyword evidence="3" id="KW-0732">Signal</keyword>
<evidence type="ECO:0000259" key="6">
    <source>
        <dbReference type="Pfam" id="PF25954"/>
    </source>
</evidence>
<dbReference type="Gene3D" id="2.40.50.100">
    <property type="match status" value="1"/>
</dbReference>
<sequence length="367" mass="39032">MTTRRLPTLLLLSCLTLSSCDKAGGGKADPAKAGTAKPAVAVEMAPVATATLSRQIVAVGSVRSDESVTLSPEIAGRIARIGFDEGRPVTRGQVLFELDDAVHRAQLAQAHADHGLAQRNYQRGLELFERKLISQQERDTLSSAQDAAAASLALAQAQLAKTRITAPFAGIAGLRQVSPGDYVNPGQALVNLEAVSSVKIDFRVPELALSQLSAGQPLDIEFDAWPGERFRGEVYAIEPRVADTTRSVGLRARLANPEGRLRPGLFARVRLQTGVREQVVVIPEQAVFPRGEQQFVYAVSQGVAREREIRLGQREPGRVEVAEGLKPGETIIISGLQKVSNGANVVPAAGSAEKAQASESRPPAAPP</sequence>
<dbReference type="PANTHER" id="PTHR30469">
    <property type="entry name" value="MULTIDRUG RESISTANCE PROTEIN MDTA"/>
    <property type="match status" value="1"/>
</dbReference>
<evidence type="ECO:0000256" key="1">
    <source>
        <dbReference type="ARBA" id="ARBA00009477"/>
    </source>
</evidence>